<dbReference type="EMBL" id="CAWUPB010000246">
    <property type="protein sequence ID" value="CAK7324232.1"/>
    <property type="molecule type" value="Genomic_DNA"/>
</dbReference>
<accession>A0AAV1QUM6</accession>
<reference evidence="1 2" key="1">
    <citation type="submission" date="2024-01" db="EMBL/GenBank/DDBJ databases">
        <authorList>
            <person name="Waweru B."/>
        </authorList>
    </citation>
    <scope>NUCLEOTIDE SEQUENCE [LARGE SCALE GENOMIC DNA]</scope>
</reference>
<comment type="caution">
    <text evidence="1">The sequence shown here is derived from an EMBL/GenBank/DDBJ whole genome shotgun (WGS) entry which is preliminary data.</text>
</comment>
<gene>
    <name evidence="1" type="ORF">DCAF_LOCUS1871</name>
</gene>
<proteinExistence type="predicted"/>
<evidence type="ECO:0000313" key="1">
    <source>
        <dbReference type="EMBL" id="CAK7324232.1"/>
    </source>
</evidence>
<dbReference type="AlphaFoldDB" id="A0AAV1QUM6"/>
<evidence type="ECO:0000313" key="2">
    <source>
        <dbReference type="Proteomes" id="UP001314170"/>
    </source>
</evidence>
<dbReference type="Proteomes" id="UP001314170">
    <property type="component" value="Unassembled WGS sequence"/>
</dbReference>
<organism evidence="1 2">
    <name type="scientific">Dovyalis caffra</name>
    <dbReference type="NCBI Taxonomy" id="77055"/>
    <lineage>
        <taxon>Eukaryota</taxon>
        <taxon>Viridiplantae</taxon>
        <taxon>Streptophyta</taxon>
        <taxon>Embryophyta</taxon>
        <taxon>Tracheophyta</taxon>
        <taxon>Spermatophyta</taxon>
        <taxon>Magnoliopsida</taxon>
        <taxon>eudicotyledons</taxon>
        <taxon>Gunneridae</taxon>
        <taxon>Pentapetalae</taxon>
        <taxon>rosids</taxon>
        <taxon>fabids</taxon>
        <taxon>Malpighiales</taxon>
        <taxon>Salicaceae</taxon>
        <taxon>Flacourtieae</taxon>
        <taxon>Dovyalis</taxon>
    </lineage>
</organism>
<sequence>MGSSIILLHQAGTRGIVSSQAVFVRLNERFEVLREIDWDALNKNQPPLEPAAAISANLESIVLIGDFELYSLGA</sequence>
<name>A0AAV1QUM6_9ROSI</name>
<protein>
    <submittedName>
        <fullName evidence="1">Uncharacterized protein</fullName>
    </submittedName>
</protein>
<keyword evidence="2" id="KW-1185">Reference proteome</keyword>